<accession>A0A318SGT0</accession>
<reference evidence="1 2" key="1">
    <citation type="submission" date="2018-06" db="EMBL/GenBank/DDBJ databases">
        <title>Genomic Encyclopedia of Type Strains, Phase IV (KMG-IV): sequencing the most valuable type-strain genomes for metagenomic binning, comparative biology and taxonomic classification.</title>
        <authorList>
            <person name="Goeker M."/>
        </authorList>
    </citation>
    <scope>NUCLEOTIDE SEQUENCE [LARGE SCALE GENOMIC DNA]</scope>
    <source>
        <strain evidence="1 2">DSM 18048</strain>
    </source>
</reference>
<dbReference type="AlphaFoldDB" id="A0A318SGT0"/>
<evidence type="ECO:0000313" key="1">
    <source>
        <dbReference type="EMBL" id="PYE53191.1"/>
    </source>
</evidence>
<protein>
    <submittedName>
        <fullName evidence="1">Uncharacterized protein</fullName>
    </submittedName>
</protein>
<gene>
    <name evidence="1" type="ORF">DES52_110175</name>
</gene>
<name>A0A318SGT0_9DEIO</name>
<keyword evidence="2" id="KW-1185">Reference proteome</keyword>
<evidence type="ECO:0000313" key="2">
    <source>
        <dbReference type="Proteomes" id="UP000248326"/>
    </source>
</evidence>
<organism evidence="1 2">
    <name type="scientific">Deinococcus yavapaiensis KR-236</name>
    <dbReference type="NCBI Taxonomy" id="694435"/>
    <lineage>
        <taxon>Bacteria</taxon>
        <taxon>Thermotogati</taxon>
        <taxon>Deinococcota</taxon>
        <taxon>Deinococci</taxon>
        <taxon>Deinococcales</taxon>
        <taxon>Deinococcaceae</taxon>
        <taxon>Deinococcus</taxon>
    </lineage>
</organism>
<comment type="caution">
    <text evidence="1">The sequence shown here is derived from an EMBL/GenBank/DDBJ whole genome shotgun (WGS) entry which is preliminary data.</text>
</comment>
<dbReference type="EMBL" id="QJSX01000010">
    <property type="protein sequence ID" value="PYE53191.1"/>
    <property type="molecule type" value="Genomic_DNA"/>
</dbReference>
<dbReference type="Proteomes" id="UP000248326">
    <property type="component" value="Unassembled WGS sequence"/>
</dbReference>
<sequence>MNLKNSLEDVPALVISGTGAVSRRGMRTAGVNLTGVIWLGSALT</sequence>
<proteinExistence type="predicted"/>